<dbReference type="EMBL" id="PRFA01000029">
    <property type="protein sequence ID" value="PWU93800.1"/>
    <property type="molecule type" value="Genomic_DNA"/>
</dbReference>
<dbReference type="VEuPathDB" id="TriTrypDB:TcCL_Unassigned02870"/>
<dbReference type="VEuPathDB" id="TriTrypDB:Tc_MARK_5342"/>
<accession>A0A2V2VBM1</accession>
<dbReference type="VEuPathDB" id="TriTrypDB:TCSYLVIO_008039"/>
<organism evidence="3 4">
    <name type="scientific">Trypanosoma cruzi</name>
    <dbReference type="NCBI Taxonomy" id="5693"/>
    <lineage>
        <taxon>Eukaryota</taxon>
        <taxon>Discoba</taxon>
        <taxon>Euglenozoa</taxon>
        <taxon>Kinetoplastea</taxon>
        <taxon>Metakinetoplastina</taxon>
        <taxon>Trypanosomatida</taxon>
        <taxon>Trypanosomatidae</taxon>
        <taxon>Trypanosoma</taxon>
        <taxon>Schizotrypanum</taxon>
    </lineage>
</organism>
<feature type="compositionally biased region" description="Polar residues" evidence="1">
    <location>
        <begin position="470"/>
        <end position="484"/>
    </location>
</feature>
<dbReference type="VEuPathDB" id="TriTrypDB:TcBrA4_0172430"/>
<dbReference type="AlphaFoldDB" id="A0A2V2VBM1"/>
<name>A0A2V2VBM1_TRYCR</name>
<dbReference type="VEuPathDB" id="TriTrypDB:BCY84_04639"/>
<keyword evidence="2" id="KW-0472">Membrane</keyword>
<feature type="transmembrane region" description="Helical" evidence="2">
    <location>
        <begin position="126"/>
        <end position="147"/>
    </location>
</feature>
<dbReference type="VEuPathDB" id="TriTrypDB:Tc_MARK_9862"/>
<feature type="transmembrane region" description="Helical" evidence="2">
    <location>
        <begin position="87"/>
        <end position="114"/>
    </location>
</feature>
<dbReference type="VEuPathDB" id="TriTrypDB:C3747_30g378"/>
<dbReference type="VEuPathDB" id="TriTrypDB:TcCLB.511603.300"/>
<feature type="compositionally biased region" description="Low complexity" evidence="1">
    <location>
        <begin position="362"/>
        <end position="371"/>
    </location>
</feature>
<dbReference type="VEuPathDB" id="TriTrypDB:C4B63_29g56"/>
<dbReference type="VEuPathDB" id="TriTrypDB:TCDM_10779"/>
<dbReference type="VEuPathDB" id="TriTrypDB:TcCL_ESM08636"/>
<dbReference type="VEuPathDB" id="TriTrypDB:BCY84_07345"/>
<dbReference type="Proteomes" id="UP000246121">
    <property type="component" value="Unassembled WGS sequence"/>
</dbReference>
<dbReference type="VEuPathDB" id="TriTrypDB:TcG_11348"/>
<evidence type="ECO:0000256" key="1">
    <source>
        <dbReference type="SAM" id="MobiDB-lite"/>
    </source>
</evidence>
<reference evidence="3 4" key="1">
    <citation type="journal article" date="2018" name="Microb. Genom.">
        <title>Expanding an expanded genome: long-read sequencing of Trypanosoma cruzi.</title>
        <authorList>
            <person name="Berna L."/>
            <person name="Rodriguez M."/>
            <person name="Chiribao M.L."/>
            <person name="Parodi-Talice A."/>
            <person name="Pita S."/>
            <person name="Rijo G."/>
            <person name="Alvarez-Valin F."/>
            <person name="Robello C."/>
        </authorList>
    </citation>
    <scope>NUCLEOTIDE SEQUENCE [LARGE SCALE GENOMIC DNA]</scope>
    <source>
        <strain evidence="3 4">Dm28c</strain>
    </source>
</reference>
<feature type="compositionally biased region" description="Polar residues" evidence="1">
    <location>
        <begin position="276"/>
        <end position="287"/>
    </location>
</feature>
<dbReference type="VEuPathDB" id="TriTrypDB:C3747_132g127"/>
<feature type="compositionally biased region" description="Basic and acidic residues" evidence="1">
    <location>
        <begin position="526"/>
        <end position="552"/>
    </location>
</feature>
<feature type="transmembrane region" description="Helical" evidence="2">
    <location>
        <begin position="168"/>
        <end position="190"/>
    </location>
</feature>
<proteinExistence type="predicted"/>
<protein>
    <submittedName>
        <fullName evidence="3">Mucin-associated surface protein (MASP)</fullName>
    </submittedName>
</protein>
<feature type="transmembrane region" description="Helical" evidence="2">
    <location>
        <begin position="210"/>
        <end position="231"/>
    </location>
</feature>
<gene>
    <name evidence="3" type="ORF">C4B63_29g56</name>
</gene>
<feature type="compositionally biased region" description="Basic and acidic residues" evidence="1">
    <location>
        <begin position="424"/>
        <end position="451"/>
    </location>
</feature>
<keyword evidence="2" id="KW-0812">Transmembrane</keyword>
<comment type="caution">
    <text evidence="3">The sequence shown here is derived from an EMBL/GenBank/DDBJ whole genome shotgun (WGS) entry which is preliminary data.</text>
</comment>
<evidence type="ECO:0000256" key="2">
    <source>
        <dbReference type="SAM" id="Phobius"/>
    </source>
</evidence>
<feature type="compositionally biased region" description="Basic and acidic residues" evidence="1">
    <location>
        <begin position="372"/>
        <end position="382"/>
    </location>
</feature>
<evidence type="ECO:0000313" key="3">
    <source>
        <dbReference type="EMBL" id="PWU93800.1"/>
    </source>
</evidence>
<dbReference type="VEuPathDB" id="TriTrypDB:ECC02_009957"/>
<dbReference type="VEuPathDB" id="TriTrypDB:TCSYLVIO_009606"/>
<dbReference type="VEuPathDB" id="TriTrypDB:TCDM_10714"/>
<sequence length="591" mass="63569">MPLETRASIARIHRAVFRERCESTRLLCPAQRREIDTAGVNCWQHCACVRVLGVAASSGIVWSCGGIVSRRVWHCDSSRRTCAAFPACFLLLFTFYCWLCCLPGMISILAVPLFNGRLLHTVMGDVFLLLFCFCCPHAVPALLLCVPRTARMEDRRDRPDAVMKCEECFVWAAAVCDCAWLLCDLSLLLLSLCVDVLLVCAEGYTQVTGVMAMIMTGRVLLVCALCVLWCVAGGICDKEAGVPVGGVLGNGGRSEVESSEISAAGPDASEPPNDVLNVNQATGTSAVKSLGGKEVNTDQQDVHSRAEDKKDGSPSEHLEDRAEDAPENEKTKLKSKKEEQEGIMQLKSQANVSPQPQPIPQQPQSQLQPLPQREREDEEAKRQLQPPSAPQPQPSASEEGKGVGEKNKGGAGQPSLGVEGIGNEDPKAPRKEDSLNVPGKESESSERDKTKAPNTVPPEHKTQDEALTPEQKNNESQSTDTSTKLPELQKENKEYPASTEGGVQSKSTGSHEQEAEPSTGEEPSPFEEHQSTGTKTTEDARTPDAAAKDKRQTVNNEKVGDIDGSTAVSHATSPLLPLLVVSCAAAAVVAA</sequence>
<feature type="region of interest" description="Disordered" evidence="1">
    <location>
        <begin position="257"/>
        <end position="569"/>
    </location>
</feature>
<evidence type="ECO:0000313" key="4">
    <source>
        <dbReference type="Proteomes" id="UP000246121"/>
    </source>
</evidence>
<keyword evidence="2" id="KW-1133">Transmembrane helix</keyword>
<dbReference type="VEuPathDB" id="TriTrypDB:TcCLB.510623.20"/>
<feature type="compositionally biased region" description="Basic and acidic residues" evidence="1">
    <location>
        <begin position="300"/>
        <end position="340"/>
    </location>
</feature>
<feature type="compositionally biased region" description="Basic and acidic residues" evidence="1">
    <location>
        <begin position="398"/>
        <end position="408"/>
    </location>
</feature>